<organism evidence="1 2">
    <name type="scientific">Paraburkholderia kururiensis</name>
    <dbReference type="NCBI Taxonomy" id="984307"/>
    <lineage>
        <taxon>Bacteria</taxon>
        <taxon>Pseudomonadati</taxon>
        <taxon>Pseudomonadota</taxon>
        <taxon>Betaproteobacteria</taxon>
        <taxon>Burkholderiales</taxon>
        <taxon>Burkholderiaceae</taxon>
        <taxon>Paraburkholderia</taxon>
    </lineage>
</organism>
<name>A0ABZ0WI67_9BURK</name>
<protein>
    <submittedName>
        <fullName evidence="1">Energy transducer TonB</fullName>
    </submittedName>
</protein>
<gene>
    <name evidence="1" type="ORF">U0042_23720</name>
</gene>
<proteinExistence type="predicted"/>
<dbReference type="Gene3D" id="3.30.1150.10">
    <property type="match status" value="1"/>
</dbReference>
<dbReference type="RefSeq" id="WP_114813692.1">
    <property type="nucleotide sequence ID" value="NZ_CP139965.1"/>
</dbReference>
<evidence type="ECO:0000313" key="1">
    <source>
        <dbReference type="EMBL" id="WQD77049.1"/>
    </source>
</evidence>
<sequence length="82" mass="9270">MSLLDKLLAKTNPQQSTQRRVLARVLLDDAGRVQAVQLKRGCGDPAIDERALAELQNGRYPPNRLGSKTSRRWHDVAWTMET</sequence>
<dbReference type="Proteomes" id="UP001325479">
    <property type="component" value="Chromosome"/>
</dbReference>
<dbReference type="EMBL" id="CP139965">
    <property type="protein sequence ID" value="WQD77049.1"/>
    <property type="molecule type" value="Genomic_DNA"/>
</dbReference>
<dbReference type="SUPFAM" id="SSF74653">
    <property type="entry name" value="TolA/TonB C-terminal domain"/>
    <property type="match status" value="1"/>
</dbReference>
<accession>A0ABZ0WI67</accession>
<reference evidence="1 2" key="1">
    <citation type="submission" date="2023-12" db="EMBL/GenBank/DDBJ databases">
        <title>Genome sequencing and assembly of bacterial species from a model synthetic community.</title>
        <authorList>
            <person name="Hogle S.L."/>
        </authorList>
    </citation>
    <scope>NUCLEOTIDE SEQUENCE [LARGE SCALE GENOMIC DNA]</scope>
    <source>
        <strain evidence="1 2">HAMBI 2494</strain>
    </source>
</reference>
<evidence type="ECO:0000313" key="2">
    <source>
        <dbReference type="Proteomes" id="UP001325479"/>
    </source>
</evidence>
<keyword evidence="2" id="KW-1185">Reference proteome</keyword>